<dbReference type="PANTHER" id="PTHR33835">
    <property type="entry name" value="YALI0C07656P"/>
    <property type="match status" value="1"/>
</dbReference>
<gene>
    <name evidence="1" type="ORF">QO033_01825</name>
</gene>
<keyword evidence="2" id="KW-1185">Reference proteome</keyword>
<accession>A0ABT7EVS5</accession>
<dbReference type="InterPro" id="IPR025638">
    <property type="entry name" value="DUF4336"/>
</dbReference>
<evidence type="ECO:0000313" key="2">
    <source>
        <dbReference type="Proteomes" id="UP001243757"/>
    </source>
</evidence>
<dbReference type="InterPro" id="IPR036866">
    <property type="entry name" value="RibonucZ/Hydroxyglut_hydro"/>
</dbReference>
<dbReference type="Pfam" id="PF14234">
    <property type="entry name" value="DUF4336"/>
    <property type="match status" value="1"/>
</dbReference>
<protein>
    <submittedName>
        <fullName evidence="1">DUF4336 domain-containing protein</fullName>
    </submittedName>
</protein>
<name>A0ABT7EVS5_9RHOB</name>
<dbReference type="Proteomes" id="UP001243757">
    <property type="component" value="Unassembled WGS sequence"/>
</dbReference>
<comment type="caution">
    <text evidence="1">The sequence shown here is derived from an EMBL/GenBank/DDBJ whole genome shotgun (WGS) entry which is preliminary data.</text>
</comment>
<dbReference type="EMBL" id="JASNJD010000001">
    <property type="protein sequence ID" value="MDK3016394.1"/>
    <property type="molecule type" value="Genomic_DNA"/>
</dbReference>
<sequence length="249" mass="27797">MNPAGATGYAPLDVLKPVAPDISDDIWLIDGPAISFYHLPFPTRSTVIRLADGGLWVHSPIRLTDPLRAAIEALGPVRHLVAPNWIHYAFVAEWQAAFPQAESWAAPGVTERARSRGMSLRFDHLLGDEAPEAWAGQIDQLVVKGSRVHREAVFFHRASRSLILTDLIENFETRKLPWWMRPLVRLAGISAPHGHMPPDMRATFDKAALGGSIRTMLDWGPERLILAHGAWYRDNAAAELRRAFRSALR</sequence>
<proteinExistence type="predicted"/>
<evidence type="ECO:0000313" key="1">
    <source>
        <dbReference type="EMBL" id="MDK3016394.1"/>
    </source>
</evidence>
<organism evidence="1 2">
    <name type="scientific">Pseudodonghicola flavimaris</name>
    <dbReference type="NCBI Taxonomy" id="3050036"/>
    <lineage>
        <taxon>Bacteria</taxon>
        <taxon>Pseudomonadati</taxon>
        <taxon>Pseudomonadota</taxon>
        <taxon>Alphaproteobacteria</taxon>
        <taxon>Rhodobacterales</taxon>
        <taxon>Paracoccaceae</taxon>
        <taxon>Pseudodonghicola</taxon>
    </lineage>
</organism>
<reference evidence="1 2" key="1">
    <citation type="submission" date="2023-05" db="EMBL/GenBank/DDBJ databases">
        <title>Pseudodonghicola sp. nov.</title>
        <authorList>
            <person name="Huang J."/>
        </authorList>
    </citation>
    <scope>NUCLEOTIDE SEQUENCE [LARGE SCALE GENOMIC DNA]</scope>
    <source>
        <strain evidence="1 2">IC7</strain>
    </source>
</reference>
<dbReference type="SUPFAM" id="SSF56281">
    <property type="entry name" value="Metallo-hydrolase/oxidoreductase"/>
    <property type="match status" value="1"/>
</dbReference>
<dbReference type="PANTHER" id="PTHR33835:SF1">
    <property type="entry name" value="METALLO-BETA-LACTAMASE DOMAIN-CONTAINING PROTEIN"/>
    <property type="match status" value="1"/>
</dbReference>
<dbReference type="RefSeq" id="WP_284479207.1">
    <property type="nucleotide sequence ID" value="NZ_JASNJD010000001.1"/>
</dbReference>